<comment type="caution">
    <text evidence="6">The sequence shown here is derived from an EMBL/GenBank/DDBJ whole genome shotgun (WGS) entry which is preliminary data.</text>
</comment>
<proteinExistence type="predicted"/>
<dbReference type="SMART" id="SM00339">
    <property type="entry name" value="FH"/>
    <property type="match status" value="1"/>
</dbReference>
<dbReference type="PANTHER" id="PTHR11829:SF343">
    <property type="entry name" value="FORK-HEAD DOMAIN-CONTAINING PROTEIN"/>
    <property type="match status" value="1"/>
</dbReference>
<feature type="domain" description="Fork-head" evidence="5">
    <location>
        <begin position="106"/>
        <end position="185"/>
    </location>
</feature>
<feature type="region of interest" description="Disordered" evidence="4">
    <location>
        <begin position="28"/>
        <end position="53"/>
    </location>
</feature>
<dbReference type="PROSITE" id="PS00657">
    <property type="entry name" value="FORK_HEAD_1"/>
    <property type="match status" value="1"/>
</dbReference>
<evidence type="ECO:0000256" key="3">
    <source>
        <dbReference type="PROSITE-ProRule" id="PRU00089"/>
    </source>
</evidence>
<feature type="region of interest" description="Disordered" evidence="4">
    <location>
        <begin position="292"/>
        <end position="362"/>
    </location>
</feature>
<dbReference type="InterPro" id="IPR036390">
    <property type="entry name" value="WH_DNA-bd_sf"/>
</dbReference>
<dbReference type="InterPro" id="IPR036388">
    <property type="entry name" value="WH-like_DNA-bd_sf"/>
</dbReference>
<evidence type="ECO:0000313" key="6">
    <source>
        <dbReference type="EMBL" id="KAL0096804.1"/>
    </source>
</evidence>
<dbReference type="PANTHER" id="PTHR11829">
    <property type="entry name" value="FORKHEAD BOX PROTEIN"/>
    <property type="match status" value="1"/>
</dbReference>
<dbReference type="CDD" id="cd00059">
    <property type="entry name" value="FH_FOX"/>
    <property type="match status" value="1"/>
</dbReference>
<keyword evidence="2 3" id="KW-0539">Nucleus</keyword>
<dbReference type="InterPro" id="IPR030456">
    <property type="entry name" value="TF_fork_head_CS_2"/>
</dbReference>
<dbReference type="EMBL" id="JBCLYO010000001">
    <property type="protein sequence ID" value="KAL0096804.1"/>
    <property type="molecule type" value="Genomic_DNA"/>
</dbReference>
<evidence type="ECO:0000256" key="1">
    <source>
        <dbReference type="ARBA" id="ARBA00023125"/>
    </source>
</evidence>
<dbReference type="Pfam" id="PF00250">
    <property type="entry name" value="Forkhead"/>
    <property type="match status" value="1"/>
</dbReference>
<dbReference type="Gene3D" id="1.10.10.10">
    <property type="entry name" value="Winged helix-like DNA-binding domain superfamily/Winged helix DNA-binding domain"/>
    <property type="match status" value="1"/>
</dbReference>
<sequence>MAEICKNKSKAPTFMGLVSSFSIIQETPQHTKRLPRRRPVEMSHKSHPTSLKKAPVNPLTELTFKMATIGDQTIVEDDLDICPARTRKSWPSQIMPWWTPCYPTEKPPFSYATLIGLAILSSPEGRLTLSAIYLWISINYPYYSLGEGGWQNSIRHNLSLNKKWFTKLNRRPTQANPGKGCYWTLVNGTEEMFIYSLTQSSSHTHQYHDINLTTELSLTHRRNSYGSRSSPAEICQELPTDLSDCGINSSNSSTTIPIYSPSAISVDFATKDIPSSSTLSFYNTFRMVDMTSATRPKPLERSSRRSKQQRKRRRSVGRSESSESEYDSGVDVCSEYISSPSKPKSKKIKTEPATTETSSDSQVFSWQDILESDIPLWQPDPFSEALLLPLDLYDASLWDFCLDSPAVSDQFLGQPSQWSNSLSMESTPSPADIMENDAKIRECLLELQTHIESVTFTEPQSGPLVINLEEDVTKTYLHFSDDCSQTSNDNLLYKHNDKPSDSLLNTFL</sequence>
<dbReference type="PROSITE" id="PS00658">
    <property type="entry name" value="FORK_HEAD_2"/>
    <property type="match status" value="1"/>
</dbReference>
<keyword evidence="7" id="KW-1185">Reference proteome</keyword>
<dbReference type="InterPro" id="IPR018122">
    <property type="entry name" value="TF_fork_head_CS_1"/>
</dbReference>
<dbReference type="Proteomes" id="UP001448207">
    <property type="component" value="Unassembled WGS sequence"/>
</dbReference>
<feature type="compositionally biased region" description="Polar residues" evidence="4">
    <location>
        <begin position="352"/>
        <end position="362"/>
    </location>
</feature>
<evidence type="ECO:0000259" key="5">
    <source>
        <dbReference type="PROSITE" id="PS50039"/>
    </source>
</evidence>
<dbReference type="InterPro" id="IPR001766">
    <property type="entry name" value="Fork_head_dom"/>
</dbReference>
<organism evidence="6 7">
    <name type="scientific">Phycomyces blakesleeanus</name>
    <dbReference type="NCBI Taxonomy" id="4837"/>
    <lineage>
        <taxon>Eukaryota</taxon>
        <taxon>Fungi</taxon>
        <taxon>Fungi incertae sedis</taxon>
        <taxon>Mucoromycota</taxon>
        <taxon>Mucoromycotina</taxon>
        <taxon>Mucoromycetes</taxon>
        <taxon>Mucorales</taxon>
        <taxon>Phycomycetaceae</taxon>
        <taxon>Phycomyces</taxon>
    </lineage>
</organism>
<evidence type="ECO:0000313" key="7">
    <source>
        <dbReference type="Proteomes" id="UP001448207"/>
    </source>
</evidence>
<dbReference type="SUPFAM" id="SSF46785">
    <property type="entry name" value="Winged helix' DNA-binding domain"/>
    <property type="match status" value="1"/>
</dbReference>
<comment type="subcellular location">
    <subcellularLocation>
        <location evidence="3">Nucleus</location>
    </subcellularLocation>
</comment>
<feature type="compositionally biased region" description="Basic residues" evidence="4">
    <location>
        <begin position="304"/>
        <end position="316"/>
    </location>
</feature>
<name>A0ABR3BD86_PHYBL</name>
<dbReference type="PROSITE" id="PS50039">
    <property type="entry name" value="FORK_HEAD_3"/>
    <property type="match status" value="1"/>
</dbReference>
<evidence type="ECO:0000256" key="2">
    <source>
        <dbReference type="ARBA" id="ARBA00023242"/>
    </source>
</evidence>
<accession>A0ABR3BD86</accession>
<reference evidence="6 7" key="1">
    <citation type="submission" date="2024-04" db="EMBL/GenBank/DDBJ databases">
        <title>Symmetric and asymmetric DNA N6-adenine methylation regulates different biological responses in Mucorales.</title>
        <authorList>
            <consortium name="Lawrence Berkeley National Laboratory"/>
            <person name="Lax C."/>
            <person name="Mondo S.J."/>
            <person name="Osorio-Concepcion M."/>
            <person name="Muszewska A."/>
            <person name="Corrochano-Luque M."/>
            <person name="Gutierrez G."/>
            <person name="Riley R."/>
            <person name="Lipzen A."/>
            <person name="Guo J."/>
            <person name="Hundley H."/>
            <person name="Amirebrahimi M."/>
            <person name="Ng V."/>
            <person name="Lorenzo-Gutierrez D."/>
            <person name="Binder U."/>
            <person name="Yang J."/>
            <person name="Song Y."/>
            <person name="Canovas D."/>
            <person name="Navarro E."/>
            <person name="Freitag M."/>
            <person name="Gabaldon T."/>
            <person name="Grigoriev I.V."/>
            <person name="Corrochano L.M."/>
            <person name="Nicolas F.E."/>
            <person name="Garre V."/>
        </authorList>
    </citation>
    <scope>NUCLEOTIDE SEQUENCE [LARGE SCALE GENOMIC DNA]</scope>
    <source>
        <strain evidence="6 7">L51</strain>
    </source>
</reference>
<dbReference type="PRINTS" id="PR00053">
    <property type="entry name" value="FORKHEAD"/>
</dbReference>
<protein>
    <submittedName>
        <fullName evidence="6">Fork head domain-containing protein</fullName>
    </submittedName>
</protein>
<gene>
    <name evidence="6" type="ORF">J3Q64DRAFT_1651236</name>
</gene>
<dbReference type="InterPro" id="IPR050211">
    <property type="entry name" value="FOX_domain-containing"/>
</dbReference>
<feature type="DNA-binding region" description="Fork-head" evidence="3">
    <location>
        <begin position="106"/>
        <end position="185"/>
    </location>
</feature>
<evidence type="ECO:0000256" key="4">
    <source>
        <dbReference type="SAM" id="MobiDB-lite"/>
    </source>
</evidence>
<keyword evidence="1 3" id="KW-0238">DNA-binding</keyword>